<organism evidence="2 3">
    <name type="scientific">Parashewanella spongiae</name>
    <dbReference type="NCBI Taxonomy" id="342950"/>
    <lineage>
        <taxon>Bacteria</taxon>
        <taxon>Pseudomonadati</taxon>
        <taxon>Pseudomonadota</taxon>
        <taxon>Gammaproteobacteria</taxon>
        <taxon>Alteromonadales</taxon>
        <taxon>Shewanellaceae</taxon>
        <taxon>Parashewanella</taxon>
    </lineage>
</organism>
<dbReference type="Proteomes" id="UP000273022">
    <property type="component" value="Unassembled WGS sequence"/>
</dbReference>
<name>A0A3A6TG53_9GAMM</name>
<dbReference type="EMBL" id="QYYH01000181">
    <property type="protein sequence ID" value="RJY05850.1"/>
    <property type="molecule type" value="Genomic_DNA"/>
</dbReference>
<comment type="caution">
    <text evidence="2">The sequence shown here is derived from an EMBL/GenBank/DDBJ whole genome shotgun (WGS) entry which is preliminary data.</text>
</comment>
<keyword evidence="3" id="KW-1185">Reference proteome</keyword>
<sequence>MATNSSSLSNVIQAYLSLDETDPVVVESAAKVVAQIETAVINERRTCADFGGENPIQWKPDWEQEFSYGCYFKVFKTLPEIPEVSPIWQKIGIKESHLAELLHGMRGGNYFEVHSKCSTHVRNLKDESALESDKKLTGFLYQLIIVCQHKINPEDVLTKFDSDVRGENSFRNYCLHLAEIFRFGSPLFAKCKHLQLDYLKRAAEIGNTFAFNELFKIQVIKPESVSCYLPHEMTRLLALTAKQIELGKLEQNNYYPEVNLLIEILIINNKWRLTTENLVEQKRVFQAQVESKISNFIEHEILTVKCLALYVVTSPEFGLCDFTIAKQILTRINELLLDRSLTEVEQCILSYWQENIGLHTNSFPNIHLDRLIELTLDNRMPSALYSVGRFCFTQGDIETYKQVVIQISPSLSNLKQELLLSPSTIPIIIDCVKVISKINTAHKKRHNPTRRTLTFLDSMLDNGLSMQNKACMYSSLMEAHRELSRKKGSTGRHYSKQAVHRLKDRVGDFKTKRANELNHSLDPIYRAFAITFMTQKEAEQYVDRKQMLNPLVQFDRVNNLLFLFACIGDRLGEDTHTILQHIGILANEFAHVPAPNELHVSCQDINFHALLEPSISTLFDYFKTRPEEAKALYQFYLFHRKHVGLATGKEINCKAEPLFKQLSSSSSPEALGGRAPKYKKKRSASIQRTAKLSLEDKIKMLTMTVVQALKDVQSQCGTQSNSSELIKENLVQLRKDLNFVCLQNRKENWLNTDEIVAEIMSTLRVLPANKKFREWKTFLGSLMKAEKVGHFLNSVLLSSSSQPVDVAIDNETVKQELVLALLSVKITISEGCEEEVCSILAESMHDWPESIIEFFCVAENYPLLELTVSKNTGNHMLPFVLVERRTEILNKMTVEQQNQIWHLTELSLGTRKQIFSFLSESNFNYNEALTWVLNEHTFSSTTEALELVKSIPLKKMILMMSKSSSADVELLESKTRVFKEERKQCLDRRARTLNPHAFSSHVNEIIQETKSKANNKAVFISGISFLINFSEEFVGYYPELKTQLDERLKFMAQAYVTDIENLVLEEKTCYPNRIFYMCCKVFLAMGC</sequence>
<dbReference type="AlphaFoldDB" id="A0A3A6TG53"/>
<reference evidence="2 3" key="1">
    <citation type="submission" date="2018-09" db="EMBL/GenBank/DDBJ databases">
        <title>Phylogeny of the Shewanellaceae, and recommendation for two new genera, Pseudoshewanella and Parashewanella.</title>
        <authorList>
            <person name="Wang G."/>
        </authorList>
    </citation>
    <scope>NUCLEOTIDE SEQUENCE [LARGE SCALE GENOMIC DNA]</scope>
    <source>
        <strain evidence="2 3">KCTC 22492</strain>
    </source>
</reference>
<feature type="region of interest" description="Disordered" evidence="1">
    <location>
        <begin position="665"/>
        <end position="684"/>
    </location>
</feature>
<evidence type="ECO:0000313" key="3">
    <source>
        <dbReference type="Proteomes" id="UP000273022"/>
    </source>
</evidence>
<accession>A0A3A6TG53</accession>
<evidence type="ECO:0000256" key="1">
    <source>
        <dbReference type="SAM" id="MobiDB-lite"/>
    </source>
</evidence>
<proteinExistence type="predicted"/>
<evidence type="ECO:0000313" key="2">
    <source>
        <dbReference type="EMBL" id="RJY05850.1"/>
    </source>
</evidence>
<dbReference type="RefSeq" id="WP_121855060.1">
    <property type="nucleotide sequence ID" value="NZ_CP037952.1"/>
</dbReference>
<protein>
    <submittedName>
        <fullName evidence="2">Uncharacterized protein</fullName>
    </submittedName>
</protein>
<gene>
    <name evidence="2" type="ORF">D5R81_18415</name>
</gene>